<comment type="function">
    <text evidence="7">This is one of the proteins that bind and probably mediate the attachment of the 5S RNA into the large ribosomal subunit, where it forms part of the central protuberance.</text>
</comment>
<comment type="caution">
    <text evidence="8">The sequence shown here is derived from an EMBL/GenBank/DDBJ whole genome shotgun (WGS) entry which is preliminary data.</text>
</comment>
<dbReference type="GO" id="GO:0005840">
    <property type="term" value="C:ribosome"/>
    <property type="evidence" value="ECO:0007669"/>
    <property type="project" value="UniProtKB-KW"/>
</dbReference>
<dbReference type="GO" id="GO:0008097">
    <property type="term" value="F:5S rRNA binding"/>
    <property type="evidence" value="ECO:0007669"/>
    <property type="project" value="TreeGrafter"/>
</dbReference>
<comment type="similarity">
    <text evidence="1 7">Belongs to the universal ribosomal protein uL18 family.</text>
</comment>
<dbReference type="PANTHER" id="PTHR12899:SF3">
    <property type="entry name" value="LARGE RIBOSOMAL SUBUNIT PROTEIN UL18M"/>
    <property type="match status" value="1"/>
</dbReference>
<dbReference type="AlphaFoldDB" id="A0A0B0EI31"/>
<dbReference type="Pfam" id="PF00861">
    <property type="entry name" value="Ribosomal_L18p"/>
    <property type="match status" value="1"/>
</dbReference>
<dbReference type="InterPro" id="IPR005484">
    <property type="entry name" value="Ribosomal_uL18_bac/plant/anim"/>
</dbReference>
<dbReference type="EMBL" id="JRYO01000242">
    <property type="protein sequence ID" value="KHE90768.1"/>
    <property type="molecule type" value="Genomic_DNA"/>
</dbReference>
<keyword evidence="4 7" id="KW-0689">Ribosomal protein</keyword>
<reference evidence="8 9" key="1">
    <citation type="submission" date="2014-10" db="EMBL/GenBank/DDBJ databases">
        <title>Draft genome of anammox bacterium scalindua brodae, obtained using differential coverage binning of sequence data from two enrichment reactors.</title>
        <authorList>
            <person name="Speth D.R."/>
            <person name="Russ L."/>
            <person name="Kartal B."/>
            <person name="Op den Camp H.J."/>
            <person name="Dutilh B.E."/>
            <person name="Jetten M.S."/>
        </authorList>
    </citation>
    <scope>NUCLEOTIDE SEQUENCE [LARGE SCALE GENOMIC DNA]</scope>
    <source>
        <strain evidence="8">RU1</strain>
    </source>
</reference>
<gene>
    <name evidence="7 8" type="primary">rplR</name>
    <name evidence="8" type="ORF">SCABRO_03490</name>
</gene>
<dbReference type="Gene3D" id="3.30.420.100">
    <property type="match status" value="1"/>
</dbReference>
<evidence type="ECO:0000256" key="7">
    <source>
        <dbReference type="HAMAP-Rule" id="MF_01337"/>
    </source>
</evidence>
<name>A0A0B0EI31_9BACT</name>
<dbReference type="Proteomes" id="UP000030652">
    <property type="component" value="Unassembled WGS sequence"/>
</dbReference>
<evidence type="ECO:0000256" key="4">
    <source>
        <dbReference type="ARBA" id="ARBA00022980"/>
    </source>
</evidence>
<sequence length="122" mass="13700">MDIIKKKYKSRLRRRKGIRKKIIGVKERPRLSVFRSSKNIYCQIIDDTDGVTLASASSLEKDIKDKTPYGGNVKAAELVGQKIAEEASKLGITKIVFDRGGYKYHGRVKALADSARKNNLDC</sequence>
<dbReference type="eggNOG" id="COG0256">
    <property type="taxonomic scope" value="Bacteria"/>
</dbReference>
<proteinExistence type="inferred from homology"/>
<dbReference type="NCBIfam" id="TIGR00060">
    <property type="entry name" value="L18_bact"/>
    <property type="match status" value="1"/>
</dbReference>
<evidence type="ECO:0000256" key="6">
    <source>
        <dbReference type="ARBA" id="ARBA00035197"/>
    </source>
</evidence>
<evidence type="ECO:0000313" key="9">
    <source>
        <dbReference type="Proteomes" id="UP000030652"/>
    </source>
</evidence>
<dbReference type="SUPFAM" id="SSF53137">
    <property type="entry name" value="Translational machinery components"/>
    <property type="match status" value="1"/>
</dbReference>
<evidence type="ECO:0000256" key="1">
    <source>
        <dbReference type="ARBA" id="ARBA00007116"/>
    </source>
</evidence>
<dbReference type="GO" id="GO:0006412">
    <property type="term" value="P:translation"/>
    <property type="evidence" value="ECO:0007669"/>
    <property type="project" value="UniProtKB-UniRule"/>
</dbReference>
<keyword evidence="5 7" id="KW-0687">Ribonucleoprotein</keyword>
<dbReference type="GO" id="GO:0005737">
    <property type="term" value="C:cytoplasm"/>
    <property type="evidence" value="ECO:0007669"/>
    <property type="project" value="UniProtKB-ARBA"/>
</dbReference>
<organism evidence="8 9">
    <name type="scientific">Candidatus Scalindua brodae</name>
    <dbReference type="NCBI Taxonomy" id="237368"/>
    <lineage>
        <taxon>Bacteria</taxon>
        <taxon>Pseudomonadati</taxon>
        <taxon>Planctomycetota</taxon>
        <taxon>Candidatus Brocadiia</taxon>
        <taxon>Candidatus Brocadiales</taxon>
        <taxon>Candidatus Scalinduaceae</taxon>
        <taxon>Candidatus Scalindua</taxon>
    </lineage>
</organism>
<keyword evidence="2 7" id="KW-0699">rRNA-binding</keyword>
<evidence type="ECO:0000313" key="8">
    <source>
        <dbReference type="EMBL" id="KHE90768.1"/>
    </source>
</evidence>
<evidence type="ECO:0000256" key="5">
    <source>
        <dbReference type="ARBA" id="ARBA00023274"/>
    </source>
</evidence>
<evidence type="ECO:0000256" key="3">
    <source>
        <dbReference type="ARBA" id="ARBA00022884"/>
    </source>
</evidence>
<dbReference type="InterPro" id="IPR004389">
    <property type="entry name" value="Ribosomal_uL18_bac-type"/>
</dbReference>
<keyword evidence="3 7" id="KW-0694">RNA-binding</keyword>
<dbReference type="GO" id="GO:0003735">
    <property type="term" value="F:structural constituent of ribosome"/>
    <property type="evidence" value="ECO:0007669"/>
    <property type="project" value="InterPro"/>
</dbReference>
<dbReference type="FunFam" id="3.30.420.100:FF:000001">
    <property type="entry name" value="50S ribosomal protein L18"/>
    <property type="match status" value="1"/>
</dbReference>
<comment type="subunit">
    <text evidence="7">Part of the 50S ribosomal subunit; part of the 5S rRNA/L5/L18/L25 subcomplex. Contacts the 5S and 23S rRNAs.</text>
</comment>
<accession>A0A0B0EI31</accession>
<dbReference type="PANTHER" id="PTHR12899">
    <property type="entry name" value="39S RIBOSOMAL PROTEIN L18, MITOCHONDRIAL"/>
    <property type="match status" value="1"/>
</dbReference>
<dbReference type="PATRIC" id="fig|237368.3.peg.3761"/>
<dbReference type="InterPro" id="IPR057268">
    <property type="entry name" value="Ribosomal_L18"/>
</dbReference>
<protein>
    <recommendedName>
        <fullName evidence="6 7">Large ribosomal subunit protein uL18</fullName>
    </recommendedName>
</protein>
<evidence type="ECO:0000256" key="2">
    <source>
        <dbReference type="ARBA" id="ARBA00022730"/>
    </source>
</evidence>
<dbReference type="GO" id="GO:1990904">
    <property type="term" value="C:ribonucleoprotein complex"/>
    <property type="evidence" value="ECO:0007669"/>
    <property type="project" value="UniProtKB-KW"/>
</dbReference>
<dbReference type="HAMAP" id="MF_01337_B">
    <property type="entry name" value="Ribosomal_uL18_B"/>
    <property type="match status" value="1"/>
</dbReference>
<dbReference type="CDD" id="cd00432">
    <property type="entry name" value="Ribosomal_L18_L5e"/>
    <property type="match status" value="1"/>
</dbReference>